<feature type="transmembrane region" description="Helical" evidence="7">
    <location>
        <begin position="33"/>
        <end position="56"/>
    </location>
</feature>
<evidence type="ECO:0000256" key="4">
    <source>
        <dbReference type="ARBA" id="ARBA00022989"/>
    </source>
</evidence>
<dbReference type="GO" id="GO:0016020">
    <property type="term" value="C:membrane"/>
    <property type="evidence" value="ECO:0007669"/>
    <property type="project" value="UniProtKB-SubCell"/>
</dbReference>
<dbReference type="PANTHER" id="PTHR22883:SF488">
    <property type="entry name" value="PALMITOYLTRANSFERASE"/>
    <property type="match status" value="1"/>
</dbReference>
<dbReference type="GO" id="GO:0005794">
    <property type="term" value="C:Golgi apparatus"/>
    <property type="evidence" value="ECO:0007669"/>
    <property type="project" value="TreeGrafter"/>
</dbReference>
<feature type="transmembrane region" description="Helical" evidence="7">
    <location>
        <begin position="168"/>
        <end position="192"/>
    </location>
</feature>
<keyword evidence="6 7" id="KW-0012">Acyltransferase</keyword>
<evidence type="ECO:0000256" key="7">
    <source>
        <dbReference type="RuleBase" id="RU079119"/>
    </source>
</evidence>
<dbReference type="GO" id="GO:0005783">
    <property type="term" value="C:endoplasmic reticulum"/>
    <property type="evidence" value="ECO:0007669"/>
    <property type="project" value="TreeGrafter"/>
</dbReference>
<protein>
    <recommendedName>
        <fullName evidence="7">Palmitoyltransferase</fullName>
        <ecNumber evidence="7">2.3.1.225</ecNumber>
    </recommendedName>
</protein>
<comment type="subcellular location">
    <subcellularLocation>
        <location evidence="1">Membrane</location>
        <topology evidence="1">Multi-pass membrane protein</topology>
    </subcellularLocation>
</comment>
<keyword evidence="4 7" id="KW-1133">Transmembrane helix</keyword>
<evidence type="ECO:0000256" key="5">
    <source>
        <dbReference type="ARBA" id="ARBA00023136"/>
    </source>
</evidence>
<dbReference type="InterPro" id="IPR001594">
    <property type="entry name" value="Palmitoyltrfase_DHHC"/>
</dbReference>
<proteinExistence type="inferred from homology"/>
<organism evidence="9 10">
    <name type="scientific">Panagrolaimus davidi</name>
    <dbReference type="NCBI Taxonomy" id="227884"/>
    <lineage>
        <taxon>Eukaryota</taxon>
        <taxon>Metazoa</taxon>
        <taxon>Ecdysozoa</taxon>
        <taxon>Nematoda</taxon>
        <taxon>Chromadorea</taxon>
        <taxon>Rhabditida</taxon>
        <taxon>Tylenchina</taxon>
        <taxon>Panagrolaimomorpha</taxon>
        <taxon>Panagrolaimoidea</taxon>
        <taxon>Panagrolaimidae</taxon>
        <taxon>Panagrolaimus</taxon>
    </lineage>
</organism>
<evidence type="ECO:0000256" key="1">
    <source>
        <dbReference type="ARBA" id="ARBA00004141"/>
    </source>
</evidence>
<comment type="similarity">
    <text evidence="7">Belongs to the DHHC palmitoyltransferase family.</text>
</comment>
<dbReference type="InterPro" id="IPR039859">
    <property type="entry name" value="PFA4/ZDH16/20/ERF2-like"/>
</dbReference>
<comment type="domain">
    <text evidence="7">The DHHC domain is required for palmitoyltransferase activity.</text>
</comment>
<dbReference type="Pfam" id="PF01529">
    <property type="entry name" value="DHHC"/>
    <property type="match status" value="1"/>
</dbReference>
<keyword evidence="5 7" id="KW-0472">Membrane</keyword>
<sequence length="289" mass="33132">MQANIRSFFCLIVPTIIEIYGDIGWIFCGTDLVIFLLLISNYTMVMTIDPGVYPLASTAEKEEKMDDFRPALHKYIEINGMTARSNWCITCKFYRPPRSAHCTQCNRCIERYDHHSFIGCVGRRNYCYFFLLLIFLSLHLIFVSALALTFTLTTNNPILSPSNLCAYVLMFICTLLAVPILGLTGFHISLVLRERTTNEHVNGKFRLGFNPFYTGFYSNFIRALCTSQYPNFNQEKERKNGMNLTVSYFPEYHTSDGHNKVIMNDKSGIRITPFVQSSLNTSTKSNTEV</sequence>
<evidence type="ECO:0000259" key="8">
    <source>
        <dbReference type="Pfam" id="PF01529"/>
    </source>
</evidence>
<evidence type="ECO:0000256" key="2">
    <source>
        <dbReference type="ARBA" id="ARBA00022679"/>
    </source>
</evidence>
<evidence type="ECO:0000313" key="10">
    <source>
        <dbReference type="WBParaSite" id="PDA_v2.g7763.t1"/>
    </source>
</evidence>
<dbReference type="AlphaFoldDB" id="A0A914QUW6"/>
<dbReference type="GO" id="GO:0019706">
    <property type="term" value="F:protein-cysteine S-palmitoyltransferase activity"/>
    <property type="evidence" value="ECO:0007669"/>
    <property type="project" value="UniProtKB-EC"/>
</dbReference>
<keyword evidence="3 7" id="KW-0812">Transmembrane</keyword>
<keyword evidence="2 7" id="KW-0808">Transferase</keyword>
<feature type="domain" description="Palmitoyltransferase DHHC" evidence="8">
    <location>
        <begin position="84"/>
        <end position="203"/>
    </location>
</feature>
<dbReference type="WBParaSite" id="PDA_v2.g7763.t1">
    <property type="protein sequence ID" value="PDA_v2.g7763.t1"/>
    <property type="gene ID" value="PDA_v2.g7763"/>
</dbReference>
<feature type="transmembrane region" description="Helical" evidence="7">
    <location>
        <begin position="7"/>
        <end position="27"/>
    </location>
</feature>
<comment type="catalytic activity">
    <reaction evidence="7">
        <text>L-cysteinyl-[protein] + hexadecanoyl-CoA = S-hexadecanoyl-L-cysteinyl-[protein] + CoA</text>
        <dbReference type="Rhea" id="RHEA:36683"/>
        <dbReference type="Rhea" id="RHEA-COMP:10131"/>
        <dbReference type="Rhea" id="RHEA-COMP:11032"/>
        <dbReference type="ChEBI" id="CHEBI:29950"/>
        <dbReference type="ChEBI" id="CHEBI:57287"/>
        <dbReference type="ChEBI" id="CHEBI:57379"/>
        <dbReference type="ChEBI" id="CHEBI:74151"/>
        <dbReference type="EC" id="2.3.1.225"/>
    </reaction>
</comment>
<dbReference type="GO" id="GO:0006612">
    <property type="term" value="P:protein targeting to membrane"/>
    <property type="evidence" value="ECO:0007669"/>
    <property type="project" value="TreeGrafter"/>
</dbReference>
<dbReference type="Proteomes" id="UP000887578">
    <property type="component" value="Unplaced"/>
</dbReference>
<name>A0A914QUW6_9BILA</name>
<dbReference type="PANTHER" id="PTHR22883">
    <property type="entry name" value="ZINC FINGER DHHC DOMAIN CONTAINING PROTEIN"/>
    <property type="match status" value="1"/>
</dbReference>
<evidence type="ECO:0000256" key="6">
    <source>
        <dbReference type="ARBA" id="ARBA00023315"/>
    </source>
</evidence>
<accession>A0A914QUW6</accession>
<feature type="transmembrane region" description="Helical" evidence="7">
    <location>
        <begin position="126"/>
        <end position="148"/>
    </location>
</feature>
<keyword evidence="9" id="KW-1185">Reference proteome</keyword>
<dbReference type="EC" id="2.3.1.225" evidence="7"/>
<evidence type="ECO:0000313" key="9">
    <source>
        <dbReference type="Proteomes" id="UP000887578"/>
    </source>
</evidence>
<dbReference type="PROSITE" id="PS50216">
    <property type="entry name" value="DHHC"/>
    <property type="match status" value="1"/>
</dbReference>
<evidence type="ECO:0000256" key="3">
    <source>
        <dbReference type="ARBA" id="ARBA00022692"/>
    </source>
</evidence>
<reference evidence="10" key="1">
    <citation type="submission" date="2022-11" db="UniProtKB">
        <authorList>
            <consortium name="WormBaseParasite"/>
        </authorList>
    </citation>
    <scope>IDENTIFICATION</scope>
</reference>